<evidence type="ECO:0000313" key="2">
    <source>
        <dbReference type="Proteomes" id="UP001156702"/>
    </source>
</evidence>
<dbReference type="Proteomes" id="UP001156702">
    <property type="component" value="Unassembled WGS sequence"/>
</dbReference>
<keyword evidence="2" id="KW-1185">Reference proteome</keyword>
<dbReference type="RefSeq" id="WP_244770827.1">
    <property type="nucleotide sequence ID" value="NZ_BSOP01000001.1"/>
</dbReference>
<dbReference type="EMBL" id="BSOP01000001">
    <property type="protein sequence ID" value="GLR48822.1"/>
    <property type="molecule type" value="Genomic_DNA"/>
</dbReference>
<sequence>MGSDWNQRRKEFLLQIAQAEEDLVFLDLEAEMAACWGSDEQAQSAARDKVESCRAAIANLSIAIRALDRLNTQH</sequence>
<gene>
    <name evidence="1" type="ORF">GCM10007923_00260</name>
</gene>
<comment type="caution">
    <text evidence="1">The sequence shown here is derived from an EMBL/GenBank/DDBJ whole genome shotgun (WGS) entry which is preliminary data.</text>
</comment>
<proteinExistence type="predicted"/>
<evidence type="ECO:0000313" key="1">
    <source>
        <dbReference type="EMBL" id="GLR48822.1"/>
    </source>
</evidence>
<organism evidence="1 2">
    <name type="scientific">Shinella yambaruensis</name>
    <dbReference type="NCBI Taxonomy" id="415996"/>
    <lineage>
        <taxon>Bacteria</taxon>
        <taxon>Pseudomonadati</taxon>
        <taxon>Pseudomonadota</taxon>
        <taxon>Alphaproteobacteria</taxon>
        <taxon>Hyphomicrobiales</taxon>
        <taxon>Rhizobiaceae</taxon>
        <taxon>Shinella</taxon>
    </lineage>
</organism>
<protein>
    <submittedName>
        <fullName evidence="1">Uncharacterized protein</fullName>
    </submittedName>
</protein>
<accession>A0ABQ5ZAX6</accession>
<reference evidence="2" key="1">
    <citation type="journal article" date="2019" name="Int. J. Syst. Evol. Microbiol.">
        <title>The Global Catalogue of Microorganisms (GCM) 10K type strain sequencing project: providing services to taxonomists for standard genome sequencing and annotation.</title>
        <authorList>
            <consortium name="The Broad Institute Genomics Platform"/>
            <consortium name="The Broad Institute Genome Sequencing Center for Infectious Disease"/>
            <person name="Wu L."/>
            <person name="Ma J."/>
        </authorList>
    </citation>
    <scope>NUCLEOTIDE SEQUENCE [LARGE SCALE GENOMIC DNA]</scope>
    <source>
        <strain evidence="2">NBRC 102122</strain>
    </source>
</reference>
<name>A0ABQ5ZAX6_9HYPH</name>